<keyword evidence="7" id="KW-1185">Reference proteome</keyword>
<dbReference type="PANTHER" id="PTHR43369">
    <property type="entry name" value="PHOSPHORIBOSYLGLYCINAMIDE FORMYLTRANSFERASE"/>
    <property type="match status" value="1"/>
</dbReference>
<name>A0ABY3W6L6_9MICC</name>
<comment type="similarity">
    <text evidence="4">Belongs to the GART family.</text>
</comment>
<evidence type="ECO:0000256" key="3">
    <source>
        <dbReference type="ARBA" id="ARBA00022755"/>
    </source>
</evidence>
<feature type="active site" description="Proton donor" evidence="4">
    <location>
        <position position="108"/>
    </location>
</feature>
<evidence type="ECO:0000256" key="4">
    <source>
        <dbReference type="HAMAP-Rule" id="MF_01930"/>
    </source>
</evidence>
<organism evidence="6 7">
    <name type="scientific">Arthrobacter sulfonylureivorans</name>
    <dbReference type="NCBI Taxonomy" id="2486855"/>
    <lineage>
        <taxon>Bacteria</taxon>
        <taxon>Bacillati</taxon>
        <taxon>Actinomycetota</taxon>
        <taxon>Actinomycetes</taxon>
        <taxon>Micrococcales</taxon>
        <taxon>Micrococcaceae</taxon>
        <taxon>Arthrobacter</taxon>
    </lineage>
</organism>
<feature type="site" description="Raises pKa of active site His" evidence="4">
    <location>
        <position position="144"/>
    </location>
</feature>
<comment type="function">
    <text evidence="4">Catalyzes the transfer of a formyl group from 10-formyltetrahydrofolate to 5-phospho-ribosyl-glycinamide (GAR), producing 5-phospho-ribosyl-N-formylglycinamide (FGAR) and tetrahydrofolate.</text>
</comment>
<dbReference type="SUPFAM" id="SSF53328">
    <property type="entry name" value="Formyltransferase"/>
    <property type="match status" value="1"/>
</dbReference>
<dbReference type="Pfam" id="PF00551">
    <property type="entry name" value="Formyl_trans_N"/>
    <property type="match status" value="1"/>
</dbReference>
<comment type="catalytic activity">
    <reaction evidence="4">
        <text>N(1)-(5-phospho-beta-D-ribosyl)glycinamide + (6R)-10-formyltetrahydrofolate = N(2)-formyl-N(1)-(5-phospho-beta-D-ribosyl)glycinamide + (6S)-5,6,7,8-tetrahydrofolate + H(+)</text>
        <dbReference type="Rhea" id="RHEA:15053"/>
        <dbReference type="ChEBI" id="CHEBI:15378"/>
        <dbReference type="ChEBI" id="CHEBI:57453"/>
        <dbReference type="ChEBI" id="CHEBI:143788"/>
        <dbReference type="ChEBI" id="CHEBI:147286"/>
        <dbReference type="ChEBI" id="CHEBI:195366"/>
        <dbReference type="EC" id="2.1.2.2"/>
    </reaction>
</comment>
<feature type="binding site" evidence="4">
    <location>
        <position position="64"/>
    </location>
    <ligand>
        <name>(6R)-10-formyltetrahydrofolate</name>
        <dbReference type="ChEBI" id="CHEBI:195366"/>
    </ligand>
</feature>
<feature type="binding site" evidence="4">
    <location>
        <position position="106"/>
    </location>
    <ligand>
        <name>(6R)-10-formyltetrahydrofolate</name>
        <dbReference type="ChEBI" id="CHEBI:195366"/>
    </ligand>
</feature>
<gene>
    <name evidence="4 6" type="primary">purN</name>
    <name evidence="6" type="ORF">MNQ99_14375</name>
</gene>
<dbReference type="GO" id="GO:0004644">
    <property type="term" value="F:phosphoribosylglycinamide formyltransferase activity"/>
    <property type="evidence" value="ECO:0007669"/>
    <property type="project" value="UniProtKB-EC"/>
</dbReference>
<dbReference type="RefSeq" id="WP_241913397.1">
    <property type="nucleotide sequence ID" value="NZ_CP093326.1"/>
</dbReference>
<dbReference type="CDD" id="cd08645">
    <property type="entry name" value="FMT_core_GART"/>
    <property type="match status" value="1"/>
</dbReference>
<dbReference type="InterPro" id="IPR002376">
    <property type="entry name" value="Formyl_transf_N"/>
</dbReference>
<keyword evidence="3 4" id="KW-0658">Purine biosynthesis</keyword>
<evidence type="ECO:0000259" key="5">
    <source>
        <dbReference type="Pfam" id="PF00551"/>
    </source>
</evidence>
<dbReference type="PANTHER" id="PTHR43369:SF2">
    <property type="entry name" value="PHOSPHORIBOSYLGLYCINAMIDE FORMYLTRANSFERASE"/>
    <property type="match status" value="1"/>
</dbReference>
<keyword evidence="2 4" id="KW-0808">Transferase</keyword>
<protein>
    <recommendedName>
        <fullName evidence="4">Phosphoribosylglycinamide formyltransferase</fullName>
        <ecNumber evidence="4">2.1.2.2</ecNumber>
    </recommendedName>
    <alternativeName>
        <fullName evidence="4">5'-phosphoribosylglycinamide transformylase</fullName>
    </alternativeName>
    <alternativeName>
        <fullName evidence="4">GAR transformylase</fullName>
        <shortName evidence="4">GART</shortName>
    </alternativeName>
</protein>
<evidence type="ECO:0000256" key="1">
    <source>
        <dbReference type="ARBA" id="ARBA00005054"/>
    </source>
</evidence>
<accession>A0ABY3W6L6</accession>
<dbReference type="Gene3D" id="3.40.50.170">
    <property type="entry name" value="Formyl transferase, N-terminal domain"/>
    <property type="match status" value="1"/>
</dbReference>
<dbReference type="HAMAP" id="MF_01930">
    <property type="entry name" value="PurN"/>
    <property type="match status" value="1"/>
</dbReference>
<dbReference type="NCBIfam" id="TIGR00639">
    <property type="entry name" value="PurN"/>
    <property type="match status" value="1"/>
</dbReference>
<evidence type="ECO:0000313" key="6">
    <source>
        <dbReference type="EMBL" id="UNK45116.1"/>
    </source>
</evidence>
<dbReference type="EMBL" id="CP093326">
    <property type="protein sequence ID" value="UNK45116.1"/>
    <property type="molecule type" value="Genomic_DNA"/>
</dbReference>
<dbReference type="InterPro" id="IPR004607">
    <property type="entry name" value="GART"/>
</dbReference>
<dbReference type="InterPro" id="IPR036477">
    <property type="entry name" value="Formyl_transf_N_sf"/>
</dbReference>
<evidence type="ECO:0000256" key="2">
    <source>
        <dbReference type="ARBA" id="ARBA00022679"/>
    </source>
</evidence>
<feature type="binding site" evidence="4">
    <location>
        <begin position="89"/>
        <end position="92"/>
    </location>
    <ligand>
        <name>(6R)-10-formyltetrahydrofolate</name>
        <dbReference type="ChEBI" id="CHEBI:195366"/>
    </ligand>
</feature>
<feature type="binding site" evidence="4">
    <location>
        <begin position="11"/>
        <end position="13"/>
    </location>
    <ligand>
        <name>N(1)-(5-phospho-beta-D-ribosyl)glycinamide</name>
        <dbReference type="ChEBI" id="CHEBI:143788"/>
    </ligand>
</feature>
<comment type="pathway">
    <text evidence="1 4">Purine metabolism; IMP biosynthesis via de novo pathway; N(2)-formyl-N(1)-(5-phospho-D-ribosyl)glycinamide from N(1)-(5-phospho-D-ribosyl)glycinamide (10-formyl THF route): step 1/1.</text>
</comment>
<feature type="domain" description="Formyl transferase N-terminal" evidence="5">
    <location>
        <begin position="1"/>
        <end position="181"/>
    </location>
</feature>
<sequence>MRIVVLVSGSGTNLQAVIDAVRDGGLDAEIAAVGSDVPGCRGLERAVEAGIRTFTVAPADFASRPEWNRALEEAVAANSPDVVLLAGFMRILDAEFVARFEGRLVNTHPALLPSFPGAHGVRDAMDHGVKVTGVTVHLVDSGVDTGPILAQAAVPVLDDDTEESLHERIKVEERRLLVETLAKLA</sequence>
<evidence type="ECO:0000313" key="7">
    <source>
        <dbReference type="Proteomes" id="UP000829069"/>
    </source>
</evidence>
<dbReference type="Proteomes" id="UP000829069">
    <property type="component" value="Chromosome"/>
</dbReference>
<reference evidence="6 7" key="1">
    <citation type="submission" date="2022-03" db="EMBL/GenBank/DDBJ databases">
        <title>Isotopic signatures of nitrous oxide derived from detoxification processes.</title>
        <authorList>
            <person name="Behrendt U."/>
            <person name="Buchen C."/>
            <person name="Well R."/>
            <person name="Ulrich A."/>
            <person name="Rohe L."/>
            <person name="Kolb S."/>
            <person name="Schloter M."/>
            <person name="Horn M.A."/>
            <person name="Augustin J."/>
        </authorList>
    </citation>
    <scope>NUCLEOTIDE SEQUENCE [LARGE SCALE GENOMIC DNA]</scope>
    <source>
        <strain evidence="6 7">S4-C24</strain>
    </source>
</reference>
<proteinExistence type="inferred from homology"/>
<dbReference type="EC" id="2.1.2.2" evidence="4"/>